<dbReference type="Gene3D" id="2.70.70.10">
    <property type="entry name" value="Glucose Permease (Domain IIA)"/>
    <property type="match status" value="1"/>
</dbReference>
<dbReference type="EMBL" id="CAEZUX010000037">
    <property type="protein sequence ID" value="CAB4612009.1"/>
    <property type="molecule type" value="Genomic_DNA"/>
</dbReference>
<dbReference type="InterPro" id="IPR011055">
    <property type="entry name" value="Dup_hybrid_motif"/>
</dbReference>
<name>A0A6J6HJE4_9ZZZZ</name>
<evidence type="ECO:0000313" key="2">
    <source>
        <dbReference type="EMBL" id="CAB4612009.1"/>
    </source>
</evidence>
<dbReference type="SUPFAM" id="SSF51261">
    <property type="entry name" value="Duplicated hybrid motif"/>
    <property type="match status" value="1"/>
</dbReference>
<reference evidence="2" key="1">
    <citation type="submission" date="2020-05" db="EMBL/GenBank/DDBJ databases">
        <authorList>
            <person name="Chiriac C."/>
            <person name="Salcher M."/>
            <person name="Ghai R."/>
            <person name="Kavagutti S V."/>
        </authorList>
    </citation>
    <scope>NUCLEOTIDE SEQUENCE</scope>
</reference>
<sequence>MLTAAFALLVAVIPMRPIAPVDGPVVQRFVAPACQRCSGHRGVTITSTPGEPIRAVLPGVITFVGEVAGNTYLVQQIAPGVRVTYGWLGLTEGHSQGDMVAQGQALGLAGERTYLGVRVGSHYVEPLRALGLGWARLRGPGRVVVGLAGSAR</sequence>
<dbReference type="InterPro" id="IPR016047">
    <property type="entry name" value="M23ase_b-sheet_dom"/>
</dbReference>
<organism evidence="2">
    <name type="scientific">freshwater metagenome</name>
    <dbReference type="NCBI Taxonomy" id="449393"/>
    <lineage>
        <taxon>unclassified sequences</taxon>
        <taxon>metagenomes</taxon>
        <taxon>ecological metagenomes</taxon>
    </lineage>
</organism>
<protein>
    <submittedName>
        <fullName evidence="2">Unannotated protein</fullName>
    </submittedName>
</protein>
<feature type="domain" description="M23ase beta-sheet core" evidence="1">
    <location>
        <begin position="39"/>
        <end position="113"/>
    </location>
</feature>
<proteinExistence type="predicted"/>
<dbReference type="Pfam" id="PF01551">
    <property type="entry name" value="Peptidase_M23"/>
    <property type="match status" value="1"/>
</dbReference>
<evidence type="ECO:0000259" key="1">
    <source>
        <dbReference type="Pfam" id="PF01551"/>
    </source>
</evidence>
<dbReference type="AlphaFoldDB" id="A0A6J6HJE4"/>
<accession>A0A6J6HJE4</accession>
<dbReference type="CDD" id="cd12797">
    <property type="entry name" value="M23_peptidase"/>
    <property type="match status" value="1"/>
</dbReference>
<gene>
    <name evidence="2" type="ORF">UFOPK1874_00488</name>
</gene>